<dbReference type="InterPro" id="IPR036770">
    <property type="entry name" value="Ankyrin_rpt-contain_sf"/>
</dbReference>
<dbReference type="SUPFAM" id="SSF56399">
    <property type="entry name" value="ADP-ribosylation"/>
    <property type="match status" value="1"/>
</dbReference>
<gene>
    <name evidence="5" type="ORF">BYL167_LOCUS42644</name>
    <name evidence="2" type="ORF">CJN711_LOCUS21896</name>
    <name evidence="4" type="ORF">GIL414_LOCUS22847</name>
    <name evidence="3" type="ORF">KQP761_LOCUS38340</name>
</gene>
<evidence type="ECO:0000313" key="4">
    <source>
        <dbReference type="EMBL" id="CAF4231111.1"/>
    </source>
</evidence>
<dbReference type="Proteomes" id="UP000663855">
    <property type="component" value="Unassembled WGS sequence"/>
</dbReference>
<comment type="caution">
    <text evidence="2">The sequence shown here is derived from an EMBL/GenBank/DDBJ whole genome shotgun (WGS) entry which is preliminary data.</text>
</comment>
<dbReference type="SMART" id="SM00248">
    <property type="entry name" value="ANK"/>
    <property type="match status" value="2"/>
</dbReference>
<evidence type="ECO:0000313" key="2">
    <source>
        <dbReference type="EMBL" id="CAF1399523.1"/>
    </source>
</evidence>
<dbReference type="EMBL" id="CAJOBJ010023728">
    <property type="protein sequence ID" value="CAF4231111.1"/>
    <property type="molecule type" value="Genomic_DNA"/>
</dbReference>
<feature type="repeat" description="ANK" evidence="1">
    <location>
        <begin position="57"/>
        <end position="78"/>
    </location>
</feature>
<evidence type="ECO:0000313" key="3">
    <source>
        <dbReference type="EMBL" id="CAF1685456.1"/>
    </source>
</evidence>
<keyword evidence="1" id="KW-0040">ANK repeat</keyword>
<protein>
    <recommendedName>
        <fullName evidence="7">Mono(ADP-ribosyl)transferase</fullName>
    </recommendedName>
</protein>
<evidence type="ECO:0000313" key="5">
    <source>
        <dbReference type="EMBL" id="CAF4662435.1"/>
    </source>
</evidence>
<dbReference type="Proteomes" id="UP000681967">
    <property type="component" value="Unassembled WGS sequence"/>
</dbReference>
<dbReference type="EMBL" id="CAJNOV010010259">
    <property type="protein sequence ID" value="CAF1399523.1"/>
    <property type="molecule type" value="Genomic_DNA"/>
</dbReference>
<dbReference type="Gene3D" id="1.25.40.20">
    <property type="entry name" value="Ankyrin repeat-containing domain"/>
    <property type="match status" value="1"/>
</dbReference>
<dbReference type="InterPro" id="IPR002110">
    <property type="entry name" value="Ankyrin_rpt"/>
</dbReference>
<reference evidence="2" key="1">
    <citation type="submission" date="2021-02" db="EMBL/GenBank/DDBJ databases">
        <authorList>
            <person name="Nowell W R."/>
        </authorList>
    </citation>
    <scope>NUCLEOTIDE SEQUENCE</scope>
</reference>
<proteinExistence type="predicted"/>
<dbReference type="EMBL" id="CAJOBH010111277">
    <property type="protein sequence ID" value="CAF4662435.1"/>
    <property type="molecule type" value="Genomic_DNA"/>
</dbReference>
<dbReference type="AlphaFoldDB" id="A0A815KZM1"/>
<name>A0A815KZM1_9BILA</name>
<dbReference type="OrthoDB" id="10047008at2759"/>
<dbReference type="Gene3D" id="3.90.176.10">
    <property type="entry name" value="Toxin ADP-ribosyltransferase, Chain A, domain 1"/>
    <property type="match status" value="1"/>
</dbReference>
<dbReference type="EMBL" id="CAJNOW010021806">
    <property type="protein sequence ID" value="CAF1685456.1"/>
    <property type="molecule type" value="Genomic_DNA"/>
</dbReference>
<dbReference type="Proteomes" id="UP000681720">
    <property type="component" value="Unassembled WGS sequence"/>
</dbReference>
<organism evidence="2 6">
    <name type="scientific">Rotaria magnacalcarata</name>
    <dbReference type="NCBI Taxonomy" id="392030"/>
    <lineage>
        <taxon>Eukaryota</taxon>
        <taxon>Metazoa</taxon>
        <taxon>Spiralia</taxon>
        <taxon>Gnathifera</taxon>
        <taxon>Rotifera</taxon>
        <taxon>Eurotatoria</taxon>
        <taxon>Bdelloidea</taxon>
        <taxon>Philodinida</taxon>
        <taxon>Philodinidae</taxon>
        <taxon>Rotaria</taxon>
    </lineage>
</organism>
<dbReference type="PROSITE" id="PS51996">
    <property type="entry name" value="TR_MART"/>
    <property type="match status" value="1"/>
</dbReference>
<evidence type="ECO:0000256" key="1">
    <source>
        <dbReference type="PROSITE-ProRule" id="PRU00023"/>
    </source>
</evidence>
<dbReference type="SUPFAM" id="SSF48403">
    <property type="entry name" value="Ankyrin repeat"/>
    <property type="match status" value="1"/>
</dbReference>
<accession>A0A815KZM1</accession>
<dbReference type="Pfam" id="PF12796">
    <property type="entry name" value="Ank_2"/>
    <property type="match status" value="1"/>
</dbReference>
<evidence type="ECO:0000313" key="6">
    <source>
        <dbReference type="Proteomes" id="UP000663855"/>
    </source>
</evidence>
<sequence>MGHTHASGFEQGHKQSNNQNNGEVSAFYWACRNGDIELAKAMAPDIPYDQLNRLEPNGSTPLHAASFFSHADVVELLLHEYGVPRNYVNQYGLTAYEEAQTERVKRLFWRVSNRFCDPQENVTDMFDILAVKADEIENNRSIFNTEDEHEEDTKEAPEQSIWLQSYQAKDIKEEIYYYRKGKALIQSSIARFIMRQGPKFCPHCKQNKEVMNEFISYFDDATFRVNKLKALVYECVPPTDKYYNRCHQLLTEYSEKGNVEALLTLYTLETEFYKKIANACQAISWSIYITLPSLEQRFFKGTSYRGLKMSKEEINQYRWTLKNSESLIKTKTFSSTSIKRDTAEGFAVGSNSDRFSVLIILEFPELSDMAINLGKIEKQKLQCIAEFEEEQEVLILPQTFFRVKNIEFNTEKDQYEIHLQNILVKKSSLLSALKFMIVRDEEPKLIDYYVNHKF</sequence>
<evidence type="ECO:0008006" key="7">
    <source>
        <dbReference type="Google" id="ProtNLM"/>
    </source>
</evidence>
<dbReference type="Proteomes" id="UP000663834">
    <property type="component" value="Unassembled WGS sequence"/>
</dbReference>
<dbReference type="PROSITE" id="PS50088">
    <property type="entry name" value="ANK_REPEAT"/>
    <property type="match status" value="1"/>
</dbReference>
<dbReference type="PROSITE" id="PS50297">
    <property type="entry name" value="ANK_REP_REGION"/>
    <property type="match status" value="1"/>
</dbReference>